<dbReference type="SUPFAM" id="SSF50939">
    <property type="entry name" value="Sialidases"/>
    <property type="match status" value="1"/>
</dbReference>
<accession>A0A2V2XKX7</accession>
<dbReference type="VEuPathDB" id="TriTrypDB:C3747_3g178"/>
<dbReference type="VEuPathDB" id="TriTrypDB:ECC02_012046"/>
<feature type="compositionally biased region" description="Basic and acidic residues" evidence="1">
    <location>
        <begin position="25"/>
        <end position="34"/>
    </location>
</feature>
<reference evidence="4 5" key="1">
    <citation type="journal article" date="2018" name="Microb. Genom.">
        <title>Expanding an expanded genome: long-read sequencing of Trypanosoma cruzi.</title>
        <authorList>
            <person name="Berna L."/>
            <person name="Rodriguez M."/>
            <person name="Chiribao M.L."/>
            <person name="Parodi-Talice A."/>
            <person name="Pita S."/>
            <person name="Rijo G."/>
            <person name="Alvarez-Valin F."/>
            <person name="Robello C."/>
        </authorList>
    </citation>
    <scope>NUCLEOTIDE SEQUENCE [LARGE SCALE GENOMIC DNA]</scope>
    <source>
        <strain evidence="4 5">TCC</strain>
    </source>
</reference>
<comment type="caution">
    <text evidence="4">The sequence shown here is derived from an EMBL/GenBank/DDBJ whole genome shotgun (WGS) entry which is preliminary data.</text>
</comment>
<dbReference type="Pfam" id="PF22925">
    <property type="entry name" value="TS_C"/>
    <property type="match status" value="1"/>
</dbReference>
<sequence length="926" mass="97861">MLSRVAAVMASRTHNRRRVTGSSGRRREGRESEPPRPNMSRRVFTSAVLLLFMMMCCGSGVAAQAQVVQLSAPKFKWRAVTDGGGTVESLGVPGLLKVGSDVFAVAEAQCKESPDTVFTGIASQILSMKKDNKPEEVLKDAKEKTQVLEEVTSSEEKKKVDVSRPTTVVEGSNIYMLAGKYSRTDTADQDRVADDGGLLLVQGEVCGESGGGKRIKWSDANAVPRASVGKLDSWTGLIGSGGSGVKMHDGTLVLPVEGTKKSEAKNDEKTFSLLIYTLKDTNSWKLSKGMSDGGCSDPSVVEWKDKKLIMMTACGDGRRRVYESGDKGDSWTEALGTLSRVWVNKQGAEVKAVRSGFITATIGGVEDNRNAMLVTLPVYAKETDSKKEKGELHLWLTDNTHIVDIGPVSGDDDDAAASSLLYKSGKDNNEKEELIALYEKKKGGEKTSHNLWSVPLTEQLKRVKEVLTTWKKVDETVSKLCPSSAVDDASPESACSTTVKVTDGLVGFLSGNFSDNTWKDEYLGVNATVKGNNDGGKKATLHEGRVTFKGAWAEWPVGSQGENQLYHFANYNFTLVATVSIDKVPEGITHIPLMGVKGIDDEKTVLFGLSYNDKEKKWILLCRGGRNTEHSSHWEPETQYQVAIVLRNGTQGSVYVDGQRVGGDVPCALENKDSEAVSHFYIGGDGGAKGVSEVQDASVTVTNVLLYNRPLSTAEIGALNPNKASSPPVVPENAQGTLSQSSSGGQAPSGPESLNENQGAGGGRASPSAPSTVTTSLGKEQSVIQLPSGIYSGGSKHVDVASSSDGDPRVGSEAGGAMQGDTPPQTPVDTPDKAVANAPIATDVAQVDPADTTEVGASSGANGETAEGTNGQGELHARDGEVKAAALSSSLGNVSQGNNSDAGTVRGSGLLPSLLLLLGLWVFTAL</sequence>
<dbReference type="VEuPathDB" id="TriTrypDB:TcCL_Unassigned04020"/>
<dbReference type="VEuPathDB" id="TriTrypDB:TcCLB.508109.60"/>
<dbReference type="SMR" id="A0A2V2XKX7"/>
<evidence type="ECO:0000259" key="2">
    <source>
        <dbReference type="Pfam" id="PF13859"/>
    </source>
</evidence>
<gene>
    <name evidence="4" type="ORF">C3747_3g178</name>
</gene>
<dbReference type="VEuPathDB" id="TriTrypDB:TcCLB.510361.80"/>
<dbReference type="InterPro" id="IPR008377">
    <property type="entry name" value="Sialidase_trypan"/>
</dbReference>
<dbReference type="Pfam" id="PF11052">
    <property type="entry name" value="Tr-sialidase_C"/>
    <property type="match status" value="1"/>
</dbReference>
<feature type="region of interest" description="Disordered" evidence="1">
    <location>
        <begin position="847"/>
        <end position="874"/>
    </location>
</feature>
<dbReference type="VEuPathDB" id="TriTrypDB:TcYC6_0128850"/>
<evidence type="ECO:0000313" key="4">
    <source>
        <dbReference type="EMBL" id="PWV21205.1"/>
    </source>
</evidence>
<dbReference type="Pfam" id="PF13859">
    <property type="entry name" value="BNR_3"/>
    <property type="match status" value="1"/>
</dbReference>
<dbReference type="EMBL" id="PRFC01000003">
    <property type="protein sequence ID" value="PWV21205.1"/>
    <property type="molecule type" value="Genomic_DNA"/>
</dbReference>
<dbReference type="VEuPathDB" id="TriTrypDB:BCY84_03764"/>
<feature type="compositionally biased region" description="Low complexity" evidence="1">
    <location>
        <begin position="739"/>
        <end position="753"/>
    </location>
</feature>
<dbReference type="SUPFAM" id="SSF49899">
    <property type="entry name" value="Concanavalin A-like lectins/glucanases"/>
    <property type="match status" value="1"/>
</dbReference>
<evidence type="ECO:0000313" key="5">
    <source>
        <dbReference type="Proteomes" id="UP000246078"/>
    </source>
</evidence>
<dbReference type="VEuPathDB" id="TriTrypDB:Tc_MARK_5418"/>
<dbReference type="VEuPathDB" id="TriTrypDB:TcBrA4_0141610"/>
<protein>
    <submittedName>
        <fullName evidence="4">Putative trans-sialidase, Group V</fullName>
    </submittedName>
</protein>
<feature type="region of interest" description="Disordered" evidence="1">
    <location>
        <begin position="718"/>
        <end position="831"/>
    </location>
</feature>
<dbReference type="VEuPathDB" id="TriTrypDB:TcG_09113"/>
<evidence type="ECO:0000256" key="1">
    <source>
        <dbReference type="SAM" id="MobiDB-lite"/>
    </source>
</evidence>
<feature type="region of interest" description="Disordered" evidence="1">
    <location>
        <begin position="9"/>
        <end position="39"/>
    </location>
</feature>
<dbReference type="InterPro" id="IPR011040">
    <property type="entry name" value="Sialidase"/>
</dbReference>
<feature type="domain" description="Trans-sialidase C-terminal" evidence="3">
    <location>
        <begin position="501"/>
        <end position="713"/>
    </location>
</feature>
<dbReference type="VEuPathDB" id="TriTrypDB:TCDM_12477"/>
<proteinExistence type="predicted"/>
<dbReference type="VEuPathDB" id="TriTrypDB:TCSYLVIO_009650"/>
<evidence type="ECO:0000259" key="3">
    <source>
        <dbReference type="Pfam" id="PF22925"/>
    </source>
</evidence>
<dbReference type="InterPro" id="IPR013320">
    <property type="entry name" value="ConA-like_dom_sf"/>
</dbReference>
<feature type="domain" description="Sialidase" evidence="2">
    <location>
        <begin position="92"/>
        <end position="439"/>
    </location>
</feature>
<dbReference type="InterPro" id="IPR036278">
    <property type="entry name" value="Sialidase_sf"/>
</dbReference>
<dbReference type="GO" id="GO:0004308">
    <property type="term" value="F:exo-alpha-sialidase activity"/>
    <property type="evidence" value="ECO:0007669"/>
    <property type="project" value="InterPro"/>
</dbReference>
<dbReference type="PRINTS" id="PR01803">
    <property type="entry name" value="TCSIALIDASE"/>
</dbReference>
<dbReference type="VEuPathDB" id="TriTrypDB:C4B63_36g147"/>
<dbReference type="VEuPathDB" id="TriTrypDB:TCSYLVIO_007799"/>
<feature type="compositionally biased region" description="Low complexity" evidence="1">
    <location>
        <begin position="765"/>
        <end position="776"/>
    </location>
</feature>
<dbReference type="InterPro" id="IPR021287">
    <property type="entry name" value="Trans-sialidase_CS"/>
</dbReference>
<dbReference type="InterPro" id="IPR055239">
    <property type="entry name" value="TS_C"/>
</dbReference>
<dbReference type="AlphaFoldDB" id="A0A2V2XKX7"/>
<dbReference type="CDD" id="cd15482">
    <property type="entry name" value="Sialidase_non-viral"/>
    <property type="match status" value="1"/>
</dbReference>
<dbReference type="VEuPathDB" id="TriTrypDB:TcCLB.504031.50"/>
<dbReference type="Gene3D" id="2.120.10.10">
    <property type="match status" value="1"/>
</dbReference>
<organism evidence="4 5">
    <name type="scientific">Trypanosoma cruzi</name>
    <dbReference type="NCBI Taxonomy" id="5693"/>
    <lineage>
        <taxon>Eukaryota</taxon>
        <taxon>Discoba</taxon>
        <taxon>Euglenozoa</taxon>
        <taxon>Kinetoplastea</taxon>
        <taxon>Metakinetoplastina</taxon>
        <taxon>Trypanosomatida</taxon>
        <taxon>Trypanosomatidae</taxon>
        <taxon>Trypanosoma</taxon>
        <taxon>Schizotrypanum</taxon>
    </lineage>
</organism>
<name>A0A2V2XKX7_TRYCR</name>
<dbReference type="Gene3D" id="2.60.120.200">
    <property type="match status" value="1"/>
</dbReference>
<dbReference type="Proteomes" id="UP000246078">
    <property type="component" value="Unassembled WGS sequence"/>
</dbReference>